<evidence type="ECO:0000313" key="2">
    <source>
        <dbReference type="Proteomes" id="UP000327157"/>
    </source>
</evidence>
<dbReference type="Proteomes" id="UP000327157">
    <property type="component" value="Chromosome 6"/>
</dbReference>
<keyword evidence="2" id="KW-1185">Reference proteome</keyword>
<dbReference type="AlphaFoldDB" id="A0A5N5HWF4"/>
<name>A0A5N5HWF4_9ROSA</name>
<comment type="caution">
    <text evidence="1">The sequence shown here is derived from an EMBL/GenBank/DDBJ whole genome shotgun (WGS) entry which is preliminary data.</text>
</comment>
<dbReference type="EMBL" id="SMOL01000120">
    <property type="protein sequence ID" value="KAB2631949.1"/>
    <property type="molecule type" value="Genomic_DNA"/>
</dbReference>
<protein>
    <submittedName>
        <fullName evidence="1">Uncharacterized protein</fullName>
    </submittedName>
</protein>
<reference evidence="1 2" key="1">
    <citation type="submission" date="2019-09" db="EMBL/GenBank/DDBJ databases">
        <authorList>
            <person name="Ou C."/>
        </authorList>
    </citation>
    <scope>NUCLEOTIDE SEQUENCE [LARGE SCALE GENOMIC DNA]</scope>
    <source>
        <strain evidence="1">S2</strain>
        <tissue evidence="1">Leaf</tissue>
    </source>
</reference>
<proteinExistence type="predicted"/>
<gene>
    <name evidence="1" type="ORF">D8674_028196</name>
</gene>
<evidence type="ECO:0000313" key="1">
    <source>
        <dbReference type="EMBL" id="KAB2631949.1"/>
    </source>
</evidence>
<reference evidence="1 2" key="3">
    <citation type="submission" date="2019-11" db="EMBL/GenBank/DDBJ databases">
        <title>A de novo genome assembly of a pear dwarfing rootstock.</title>
        <authorList>
            <person name="Wang F."/>
            <person name="Wang J."/>
            <person name="Li S."/>
            <person name="Zhang Y."/>
            <person name="Fang M."/>
            <person name="Ma L."/>
            <person name="Zhao Y."/>
            <person name="Jiang S."/>
        </authorList>
    </citation>
    <scope>NUCLEOTIDE SEQUENCE [LARGE SCALE GENOMIC DNA]</scope>
    <source>
        <strain evidence="1">S2</strain>
        <tissue evidence="1">Leaf</tissue>
    </source>
</reference>
<accession>A0A5N5HWF4</accession>
<organism evidence="1 2">
    <name type="scientific">Pyrus ussuriensis x Pyrus communis</name>
    <dbReference type="NCBI Taxonomy" id="2448454"/>
    <lineage>
        <taxon>Eukaryota</taxon>
        <taxon>Viridiplantae</taxon>
        <taxon>Streptophyta</taxon>
        <taxon>Embryophyta</taxon>
        <taxon>Tracheophyta</taxon>
        <taxon>Spermatophyta</taxon>
        <taxon>Magnoliopsida</taxon>
        <taxon>eudicotyledons</taxon>
        <taxon>Gunneridae</taxon>
        <taxon>Pentapetalae</taxon>
        <taxon>rosids</taxon>
        <taxon>fabids</taxon>
        <taxon>Rosales</taxon>
        <taxon>Rosaceae</taxon>
        <taxon>Amygdaloideae</taxon>
        <taxon>Maleae</taxon>
        <taxon>Pyrus</taxon>
    </lineage>
</organism>
<sequence>MGSSCQFFKCSWRMTPRLGHAVRSDSQKPVGIAWWATRVGWIAKTGRVTVEGWTAGVGWAVEAHLCWASFLLGAAWASCCMAAAAGVWAWVAEVATSWAAFRASASWAIA</sequence>
<reference evidence="2" key="2">
    <citation type="submission" date="2019-10" db="EMBL/GenBank/DDBJ databases">
        <title>A de novo genome assembly of a pear dwarfing rootstock.</title>
        <authorList>
            <person name="Wang F."/>
            <person name="Wang J."/>
            <person name="Li S."/>
            <person name="Zhang Y."/>
            <person name="Fang M."/>
            <person name="Ma L."/>
            <person name="Zhao Y."/>
            <person name="Jiang S."/>
        </authorList>
    </citation>
    <scope>NUCLEOTIDE SEQUENCE [LARGE SCALE GENOMIC DNA]</scope>
</reference>